<dbReference type="GO" id="GO:0003677">
    <property type="term" value="F:DNA binding"/>
    <property type="evidence" value="ECO:0007669"/>
    <property type="project" value="UniProtKB-KW"/>
</dbReference>
<proteinExistence type="predicted"/>
<protein>
    <submittedName>
        <fullName evidence="5">DNA-binding transcriptional MerR regulator</fullName>
    </submittedName>
</protein>
<dbReference type="CDD" id="cd01106">
    <property type="entry name" value="HTH_TipAL-Mta"/>
    <property type="match status" value="1"/>
</dbReference>
<organism evidence="5">
    <name type="scientific">Nocardia globerula</name>
    <dbReference type="NCBI Taxonomy" id="1818"/>
    <lineage>
        <taxon>Bacteria</taxon>
        <taxon>Bacillati</taxon>
        <taxon>Actinomycetota</taxon>
        <taxon>Actinomycetes</taxon>
        <taxon>Mycobacteriales</taxon>
        <taxon>Nocardiaceae</taxon>
        <taxon>Nocardia</taxon>
    </lineage>
</organism>
<dbReference type="Gene3D" id="1.10.1660.10">
    <property type="match status" value="1"/>
</dbReference>
<dbReference type="Gene3D" id="1.10.490.50">
    <property type="entry name" value="Antibiotic binding domain of TipA-like multidrug resistance regulators"/>
    <property type="match status" value="1"/>
</dbReference>
<dbReference type="EMBL" id="VNIQ01000002">
    <property type="protein sequence ID" value="TYQ06526.1"/>
    <property type="molecule type" value="Genomic_DNA"/>
</dbReference>
<comment type="caution">
    <text evidence="5">The sequence shown here is derived from an EMBL/GenBank/DDBJ whole genome shotgun (WGS) entry which is preliminary data.</text>
</comment>
<dbReference type="InterPro" id="IPR000551">
    <property type="entry name" value="MerR-type_HTH_dom"/>
</dbReference>
<dbReference type="SMART" id="SM00422">
    <property type="entry name" value="HTH_MERR"/>
    <property type="match status" value="1"/>
</dbReference>
<keyword evidence="3 5" id="KW-0238">DNA-binding</keyword>
<evidence type="ECO:0000313" key="5">
    <source>
        <dbReference type="EMBL" id="TYQ06526.1"/>
    </source>
</evidence>
<evidence type="ECO:0000256" key="4">
    <source>
        <dbReference type="ARBA" id="ARBA00023163"/>
    </source>
</evidence>
<dbReference type="GO" id="GO:0003700">
    <property type="term" value="F:DNA-binding transcription factor activity"/>
    <property type="evidence" value="ECO:0007669"/>
    <property type="project" value="InterPro"/>
</dbReference>
<evidence type="ECO:0000256" key="3">
    <source>
        <dbReference type="ARBA" id="ARBA00023125"/>
    </source>
</evidence>
<dbReference type="AlphaFoldDB" id="A0A652YUF5"/>
<dbReference type="PANTHER" id="PTHR30204:SF69">
    <property type="entry name" value="MERR-FAMILY TRANSCRIPTIONAL REGULATOR"/>
    <property type="match status" value="1"/>
</dbReference>
<dbReference type="InterPro" id="IPR009061">
    <property type="entry name" value="DNA-bd_dom_put_sf"/>
</dbReference>
<dbReference type="InterPro" id="IPR047057">
    <property type="entry name" value="MerR_fam"/>
</dbReference>
<sequence>MTEWSIQELAKAAGTTSRTLRHYGDLGLLKPHRTGAGGYRFYDDTALVRLQRILLLRELGLGLPVIAEILGGERDTTTALHTHLELLEQERARICRQIDSVTTTLRKTEKGLPLMPEEVFDGFDHAQYKDEVIERWGSDVYTSSDKWWRSMSEQEKTSHLNAHKDIAAAFGKAAADGLGPESDTVQAITHRQFTWVKTGWQGKTPSADAFIGLGQMYVDDPRFRANYDVHGPGTAELIRDAMTVYAETNLR</sequence>
<dbReference type="Pfam" id="PF13411">
    <property type="entry name" value="MerR_1"/>
    <property type="match status" value="1"/>
</dbReference>
<dbReference type="InterPro" id="IPR012925">
    <property type="entry name" value="TipAS_dom"/>
</dbReference>
<evidence type="ECO:0000256" key="1">
    <source>
        <dbReference type="ARBA" id="ARBA00022491"/>
    </source>
</evidence>
<dbReference type="InterPro" id="IPR036244">
    <property type="entry name" value="TipA-like_antibiotic-bd"/>
</dbReference>
<dbReference type="Pfam" id="PF07739">
    <property type="entry name" value="TipAS"/>
    <property type="match status" value="1"/>
</dbReference>
<reference evidence="5" key="1">
    <citation type="submission" date="2019-07" db="EMBL/GenBank/DDBJ databases">
        <title>Genomic Encyclopedia of Type Strains, Phase IV (KMG-IV): sequencing the most valuable type-strain genomes for metagenomic binning, comparative biology and taxonomic classification.</title>
        <authorList>
            <person name="Goeker M."/>
        </authorList>
    </citation>
    <scope>NUCLEOTIDE SEQUENCE</scope>
    <source>
        <strain evidence="5">DSM 44596</strain>
    </source>
</reference>
<dbReference type="PROSITE" id="PS50937">
    <property type="entry name" value="HTH_MERR_2"/>
    <property type="match status" value="1"/>
</dbReference>
<dbReference type="PANTHER" id="PTHR30204">
    <property type="entry name" value="REDOX-CYCLING DRUG-SENSING TRANSCRIPTIONAL ACTIVATOR SOXR"/>
    <property type="match status" value="1"/>
</dbReference>
<dbReference type="SUPFAM" id="SSF46955">
    <property type="entry name" value="Putative DNA-binding domain"/>
    <property type="match status" value="1"/>
</dbReference>
<dbReference type="SUPFAM" id="SSF89082">
    <property type="entry name" value="Antibiotic binding domain of TipA-like multidrug resistance regulators"/>
    <property type="match status" value="1"/>
</dbReference>
<accession>A0A652YUF5</accession>
<evidence type="ECO:0000256" key="2">
    <source>
        <dbReference type="ARBA" id="ARBA00023015"/>
    </source>
</evidence>
<gene>
    <name evidence="5" type="ORF">FNL38_102663</name>
</gene>
<keyword evidence="1" id="KW-0678">Repressor</keyword>
<keyword evidence="2" id="KW-0805">Transcription regulation</keyword>
<name>A0A652YUF5_NOCGL</name>
<keyword evidence="4" id="KW-0804">Transcription</keyword>
<dbReference type="PRINTS" id="PR00040">
    <property type="entry name" value="HTHMERR"/>
</dbReference>